<dbReference type="OrthoDB" id="9025707at2759"/>
<feature type="region of interest" description="Disordered" evidence="1">
    <location>
        <begin position="1"/>
        <end position="33"/>
    </location>
</feature>
<dbReference type="Proteomes" id="UP000002280">
    <property type="component" value="Chromosome 6"/>
</dbReference>
<keyword evidence="3" id="KW-1185">Reference proteome</keyword>
<dbReference type="CTD" id="11334"/>
<dbReference type="InterPro" id="IPR029393">
    <property type="entry name" value="FUS1"/>
</dbReference>
<name>F7FU41_MONDO</name>
<proteinExistence type="predicted"/>
<dbReference type="GO" id="GO:0005739">
    <property type="term" value="C:mitochondrion"/>
    <property type="evidence" value="ECO:0000318"/>
    <property type="project" value="GO_Central"/>
</dbReference>
<dbReference type="Pfam" id="PF15000">
    <property type="entry name" value="TUSC2"/>
    <property type="match status" value="1"/>
</dbReference>
<accession>F7FU41</accession>
<dbReference type="eggNOG" id="ENOG502S21H">
    <property type="taxonomic scope" value="Eukaryota"/>
</dbReference>
<sequence length="268" mass="29339">MGTSGSKGRGLWPFSAPAASAGPGGSPELTEAARAQHALARARGFRTAPPFVFTRRGSMYYDEDGDLAHEFYEETIVTKNGRKRAKLRRVQKNLIPQGIVRLDHPRLHVDFPVIICEIYTWTLRRVCFETEGAVNLLYGNLSPRRKAETIRIWGRGSLPSTSAQLPKKLLWFSHQPFLGRRRGSFHTLHLLCPSSLCPVALESTFSSSPPQASLPAWQTYLDLFSAPAPLTWYCAGPNPPPSCSPPASGHGQLGPTFCSPGSDWAGVG</sequence>
<dbReference type="PANTHER" id="PTHR15453:SF8">
    <property type="entry name" value="TUMOR SUPPRESSOR CANDIDATE 2"/>
    <property type="match status" value="1"/>
</dbReference>
<reference evidence="2 3" key="1">
    <citation type="journal article" date="2007" name="Nature">
        <title>Genome of the marsupial Monodelphis domestica reveals innovation in non-coding sequences.</title>
        <authorList>
            <person name="Mikkelsen T.S."/>
            <person name="Wakefield M.J."/>
            <person name="Aken B."/>
            <person name="Amemiya C.T."/>
            <person name="Chang J.L."/>
            <person name="Duke S."/>
            <person name="Garber M."/>
            <person name="Gentles A.J."/>
            <person name="Goodstadt L."/>
            <person name="Heger A."/>
            <person name="Jurka J."/>
            <person name="Kamal M."/>
            <person name="Mauceli E."/>
            <person name="Searle S.M."/>
            <person name="Sharpe T."/>
            <person name="Baker M.L."/>
            <person name="Batzer M.A."/>
            <person name="Benos P.V."/>
            <person name="Belov K."/>
            <person name="Clamp M."/>
            <person name="Cook A."/>
            <person name="Cuff J."/>
            <person name="Das R."/>
            <person name="Davidow L."/>
            <person name="Deakin J.E."/>
            <person name="Fazzari M.J."/>
            <person name="Glass J.L."/>
            <person name="Grabherr M."/>
            <person name="Greally J.M."/>
            <person name="Gu W."/>
            <person name="Hore T.A."/>
            <person name="Huttley G.A."/>
            <person name="Kleber M."/>
            <person name="Jirtle R.L."/>
            <person name="Koina E."/>
            <person name="Lee J.T."/>
            <person name="Mahony S."/>
            <person name="Marra M.A."/>
            <person name="Miller R.D."/>
            <person name="Nicholls R.D."/>
            <person name="Oda M."/>
            <person name="Papenfuss A.T."/>
            <person name="Parra Z.E."/>
            <person name="Pollock D.D."/>
            <person name="Ray D.A."/>
            <person name="Schein J.E."/>
            <person name="Speed T.P."/>
            <person name="Thompson K."/>
            <person name="VandeBerg J.L."/>
            <person name="Wade C.M."/>
            <person name="Walker J.A."/>
            <person name="Waters P.D."/>
            <person name="Webber C."/>
            <person name="Weidman J.R."/>
            <person name="Xie X."/>
            <person name="Zody M.C."/>
            <person name="Baldwin J."/>
            <person name="Abdouelleil A."/>
            <person name="Abdulkadir J."/>
            <person name="Abebe A."/>
            <person name="Abera B."/>
            <person name="Abreu J."/>
            <person name="Acer S.C."/>
            <person name="Aftuck L."/>
            <person name="Alexander A."/>
            <person name="An P."/>
            <person name="Anderson E."/>
            <person name="Anderson S."/>
            <person name="Arachi H."/>
            <person name="Azer M."/>
            <person name="Bachantsang P."/>
            <person name="Barry A."/>
            <person name="Bayul T."/>
            <person name="Berlin A."/>
            <person name="Bessette D."/>
            <person name="Bloom T."/>
            <person name="Bloom T."/>
            <person name="Boguslavskiy L."/>
            <person name="Bonnet C."/>
            <person name="Boukhgalter B."/>
            <person name="Bourzgui I."/>
            <person name="Brown A."/>
            <person name="Cahill P."/>
            <person name="Channer S."/>
            <person name="Cheshatsang Y."/>
            <person name="Chuda L."/>
            <person name="Citroen M."/>
            <person name="Collymore A."/>
            <person name="Cooke P."/>
            <person name="Costello M."/>
            <person name="D'Aco K."/>
            <person name="Daza R."/>
            <person name="De Haan G."/>
            <person name="DeGray S."/>
            <person name="DeMaso C."/>
            <person name="Dhargay N."/>
            <person name="Dooley K."/>
            <person name="Dooley E."/>
            <person name="Doricent M."/>
            <person name="Dorje P."/>
            <person name="Dorjee K."/>
            <person name="Dupes A."/>
            <person name="Elong R."/>
            <person name="Falk J."/>
            <person name="Farina A."/>
            <person name="Faro S."/>
            <person name="Ferguson D."/>
            <person name="Fisher S."/>
            <person name="Foley C.D."/>
            <person name="Franke A."/>
            <person name="Friedrich D."/>
            <person name="Gadbois L."/>
            <person name="Gearin G."/>
            <person name="Gearin C.R."/>
            <person name="Giannoukos G."/>
            <person name="Goode T."/>
            <person name="Graham J."/>
            <person name="Grandbois E."/>
            <person name="Grewal S."/>
            <person name="Gyaltsen K."/>
            <person name="Hafez N."/>
            <person name="Hagos B."/>
            <person name="Hall J."/>
            <person name="Henson C."/>
            <person name="Hollinger A."/>
            <person name="Honan T."/>
            <person name="Huard M.D."/>
            <person name="Hughes L."/>
            <person name="Hurhula B."/>
            <person name="Husby M.E."/>
            <person name="Kamat A."/>
            <person name="Kanga B."/>
            <person name="Kashin S."/>
            <person name="Khazanovich D."/>
            <person name="Kisner P."/>
            <person name="Lance K."/>
            <person name="Lara M."/>
            <person name="Lee W."/>
            <person name="Lennon N."/>
            <person name="Letendre F."/>
            <person name="LeVine R."/>
            <person name="Lipovsky A."/>
            <person name="Liu X."/>
            <person name="Liu J."/>
            <person name="Liu S."/>
            <person name="Lokyitsang T."/>
            <person name="Lokyitsang Y."/>
            <person name="Lubonja R."/>
            <person name="Lui A."/>
            <person name="MacDonald P."/>
            <person name="Magnisalis V."/>
            <person name="Maru K."/>
            <person name="Matthews C."/>
            <person name="McCusker W."/>
            <person name="McDonough S."/>
            <person name="Mehta T."/>
            <person name="Meldrim J."/>
            <person name="Meneus L."/>
            <person name="Mihai O."/>
            <person name="Mihalev A."/>
            <person name="Mihova T."/>
            <person name="Mittelman R."/>
            <person name="Mlenga V."/>
            <person name="Montmayeur A."/>
            <person name="Mulrain L."/>
            <person name="Navidi A."/>
            <person name="Naylor J."/>
            <person name="Negash T."/>
            <person name="Nguyen T."/>
            <person name="Nguyen N."/>
            <person name="Nicol R."/>
            <person name="Norbu C."/>
            <person name="Norbu N."/>
            <person name="Novod N."/>
            <person name="O'Neill B."/>
            <person name="Osman S."/>
            <person name="Markiewicz E."/>
            <person name="Oyono O.L."/>
            <person name="Patti C."/>
            <person name="Phunkhang P."/>
            <person name="Pierre F."/>
            <person name="Priest M."/>
            <person name="Raghuraman S."/>
            <person name="Rege F."/>
            <person name="Reyes R."/>
            <person name="Rise C."/>
            <person name="Rogov P."/>
            <person name="Ross K."/>
            <person name="Ryan E."/>
            <person name="Settipalli S."/>
            <person name="Shea T."/>
            <person name="Sherpa N."/>
            <person name="Shi L."/>
            <person name="Shih D."/>
            <person name="Sparrow T."/>
            <person name="Spaulding J."/>
            <person name="Stalker J."/>
            <person name="Stange-Thomann N."/>
            <person name="Stavropoulos S."/>
            <person name="Stone C."/>
            <person name="Strader C."/>
            <person name="Tesfaye S."/>
            <person name="Thomson T."/>
            <person name="Thoulutsang Y."/>
            <person name="Thoulutsang D."/>
            <person name="Topham K."/>
            <person name="Topping I."/>
            <person name="Tsamla T."/>
            <person name="Vassiliev H."/>
            <person name="Vo A."/>
            <person name="Wangchuk T."/>
            <person name="Wangdi T."/>
            <person name="Weiand M."/>
            <person name="Wilkinson J."/>
            <person name="Wilson A."/>
            <person name="Yadav S."/>
            <person name="Young G."/>
            <person name="Yu Q."/>
            <person name="Zembek L."/>
            <person name="Zhong D."/>
            <person name="Zimmer A."/>
            <person name="Zwirko Z."/>
            <person name="Jaffe D.B."/>
            <person name="Alvarez P."/>
            <person name="Brockman W."/>
            <person name="Butler J."/>
            <person name="Chin C."/>
            <person name="Gnerre S."/>
            <person name="MacCallum I."/>
            <person name="Graves J.A."/>
            <person name="Ponting C.P."/>
            <person name="Breen M."/>
            <person name="Samollow P.B."/>
            <person name="Lander E.S."/>
            <person name="Lindblad-Toh K."/>
        </authorList>
    </citation>
    <scope>NUCLEOTIDE SEQUENCE [LARGE SCALE GENOMIC DNA]</scope>
</reference>
<reference evidence="2" key="3">
    <citation type="submission" date="2025-09" db="UniProtKB">
        <authorList>
            <consortium name="Ensembl"/>
        </authorList>
    </citation>
    <scope>IDENTIFICATION</scope>
</reference>
<dbReference type="GO" id="GO:0006954">
    <property type="term" value="P:inflammatory response"/>
    <property type="evidence" value="ECO:0000318"/>
    <property type="project" value="GO_Central"/>
</dbReference>
<dbReference type="Bgee" id="ENSMODG00000012130">
    <property type="expression patterns" value="Expressed in cerebellum and 19 other cell types or tissues"/>
</dbReference>
<dbReference type="AlphaFoldDB" id="F7FU41"/>
<dbReference type="Ensembl" id="ENSMODT00000015472.3">
    <property type="protein sequence ID" value="ENSMODP00000015189.3"/>
    <property type="gene ID" value="ENSMODG00000012130.3"/>
</dbReference>
<dbReference type="GeneTree" id="ENSGT00390000008040"/>
<dbReference type="HOGENOM" id="CLU_152285_0_0_1"/>
<evidence type="ECO:0000313" key="2">
    <source>
        <dbReference type="Ensembl" id="ENSMODP00000015189.3"/>
    </source>
</evidence>
<evidence type="ECO:0000313" key="3">
    <source>
        <dbReference type="Proteomes" id="UP000002280"/>
    </source>
</evidence>
<evidence type="ECO:0000256" key="1">
    <source>
        <dbReference type="SAM" id="MobiDB-lite"/>
    </source>
</evidence>
<dbReference type="GeneID" id="100021932"/>
<dbReference type="InParanoid" id="F7FU41"/>
<reference evidence="2" key="2">
    <citation type="submission" date="2025-08" db="UniProtKB">
        <authorList>
            <consortium name="Ensembl"/>
        </authorList>
    </citation>
    <scope>IDENTIFICATION</scope>
</reference>
<organism evidence="2 3">
    <name type="scientific">Monodelphis domestica</name>
    <name type="common">Gray short-tailed opossum</name>
    <dbReference type="NCBI Taxonomy" id="13616"/>
    <lineage>
        <taxon>Eukaryota</taxon>
        <taxon>Metazoa</taxon>
        <taxon>Chordata</taxon>
        <taxon>Craniata</taxon>
        <taxon>Vertebrata</taxon>
        <taxon>Euteleostomi</taxon>
        <taxon>Mammalia</taxon>
        <taxon>Metatheria</taxon>
        <taxon>Didelphimorphia</taxon>
        <taxon>Didelphidae</taxon>
        <taxon>Monodelphis</taxon>
    </lineage>
</organism>
<dbReference type="PANTHER" id="PTHR15453">
    <property type="entry name" value="TUMOR SUPPRESSOR CANDIDATE 2"/>
    <property type="match status" value="1"/>
</dbReference>
<dbReference type="GO" id="GO:0051881">
    <property type="term" value="P:regulation of mitochondrial membrane potential"/>
    <property type="evidence" value="ECO:0000318"/>
    <property type="project" value="GO_Central"/>
</dbReference>
<protein>
    <submittedName>
        <fullName evidence="2">Tumor suppressor 2, mitochondrial calcium regulator</fullName>
    </submittedName>
</protein>